<dbReference type="AlphaFoldDB" id="A0AAD1WY08"/>
<reference evidence="2" key="1">
    <citation type="submission" date="2022-03" db="EMBL/GenBank/DDBJ databases">
        <authorList>
            <person name="Alioto T."/>
            <person name="Alioto T."/>
            <person name="Gomez Garrido J."/>
        </authorList>
    </citation>
    <scope>NUCLEOTIDE SEQUENCE</scope>
</reference>
<keyword evidence="1" id="KW-0378">Hydrolase</keyword>
<dbReference type="GO" id="GO:0035965">
    <property type="term" value="P:cardiolipin acyl-chain remodeling"/>
    <property type="evidence" value="ECO:0007669"/>
    <property type="project" value="TreeGrafter"/>
</dbReference>
<dbReference type="GO" id="GO:0052816">
    <property type="term" value="F:long-chain fatty acyl-CoA hydrolase activity"/>
    <property type="evidence" value="ECO:0007669"/>
    <property type="project" value="TreeGrafter"/>
</dbReference>
<accession>A0AAD1WY08</accession>
<dbReference type="GO" id="GO:0047499">
    <property type="term" value="F:calcium-independent phospholipase A2 activity"/>
    <property type="evidence" value="ECO:0007669"/>
    <property type="project" value="InterPro"/>
</dbReference>
<name>A0AAD1WY08_PELCU</name>
<sequence length="54" mass="6551">MDIPYFRLSPQLETDVMLDEVSDEVLVNMLWETQIYIFQQRDVWHKLAKILLEP</sequence>
<dbReference type="PANTHER" id="PTHR24139">
    <property type="entry name" value="CALCIUM-INDEPENDENT PHOSPHOLIPASE A2"/>
    <property type="match status" value="1"/>
</dbReference>
<evidence type="ECO:0000256" key="1">
    <source>
        <dbReference type="ARBA" id="ARBA00022801"/>
    </source>
</evidence>
<dbReference type="Proteomes" id="UP001295444">
    <property type="component" value="Chromosome 13"/>
</dbReference>
<keyword evidence="3" id="KW-1185">Reference proteome</keyword>
<dbReference type="PANTHER" id="PTHR24139:SF34">
    <property type="entry name" value="85_88 KDA CALCIUM-INDEPENDENT PHOSPHOLIPASE A2"/>
    <property type="match status" value="1"/>
</dbReference>
<evidence type="ECO:0000313" key="3">
    <source>
        <dbReference type="Proteomes" id="UP001295444"/>
    </source>
</evidence>
<organism evidence="2 3">
    <name type="scientific">Pelobates cultripes</name>
    <name type="common">Western spadefoot toad</name>
    <dbReference type="NCBI Taxonomy" id="61616"/>
    <lineage>
        <taxon>Eukaryota</taxon>
        <taxon>Metazoa</taxon>
        <taxon>Chordata</taxon>
        <taxon>Craniata</taxon>
        <taxon>Vertebrata</taxon>
        <taxon>Euteleostomi</taxon>
        <taxon>Amphibia</taxon>
        <taxon>Batrachia</taxon>
        <taxon>Anura</taxon>
        <taxon>Pelobatoidea</taxon>
        <taxon>Pelobatidae</taxon>
        <taxon>Pelobates</taxon>
    </lineage>
</organism>
<dbReference type="InterPro" id="IPR047148">
    <property type="entry name" value="PLPL9"/>
</dbReference>
<dbReference type="GO" id="GO:2000304">
    <property type="term" value="P:positive regulation of ceramide biosynthetic process"/>
    <property type="evidence" value="ECO:0007669"/>
    <property type="project" value="TreeGrafter"/>
</dbReference>
<dbReference type="GO" id="GO:0005739">
    <property type="term" value="C:mitochondrion"/>
    <property type="evidence" value="ECO:0007669"/>
    <property type="project" value="TreeGrafter"/>
</dbReference>
<gene>
    <name evidence="2" type="ORF">PECUL_23A010711</name>
</gene>
<evidence type="ECO:0000313" key="2">
    <source>
        <dbReference type="EMBL" id="CAH2327296.1"/>
    </source>
</evidence>
<proteinExistence type="predicted"/>
<dbReference type="EMBL" id="OW240924">
    <property type="protein sequence ID" value="CAH2327296.1"/>
    <property type="molecule type" value="Genomic_DNA"/>
</dbReference>
<protein>
    <submittedName>
        <fullName evidence="2">85 88 kDa calcium-independent phospholipase A2 isoform X1</fullName>
    </submittedName>
</protein>